<dbReference type="AlphaFoldDB" id="A0A8J8NCB3"/>
<evidence type="ECO:0000256" key="2">
    <source>
        <dbReference type="SAM" id="MobiDB-lite"/>
    </source>
</evidence>
<keyword evidence="1" id="KW-0175">Coiled coil</keyword>
<sequence>MNKEMKKSFLIEDAFQRIRSQTAITDVQEIVHKFLTREQTYAQLLQAVSEQERKLDGLRKNTEEKKEFIAKLQIEHNALVKGVVQMAQPVSKKPATNPKQGDSTETEIITLGNDIEFLEKELEQLNDRRKKIHLVSDQVGGWANRVVGKLNSQLLMNGALKSGGKHSLVSLFDQITDIVTDSLQDIISNQNSSQHMEDMNMTIAKDFLKDVENEEFFAKNFRVRPVSGVTGSGNEERQSEHISRKDLPVASGGAGAAGGEAADDEDKFNKMMNLEMEEQRKKIKTQRQDQERKKVQEQEKKDKAAAKKAKL</sequence>
<proteinExistence type="predicted"/>
<reference evidence="3" key="1">
    <citation type="submission" date="2019-06" db="EMBL/GenBank/DDBJ databases">
        <authorList>
            <person name="Zheng W."/>
        </authorList>
    </citation>
    <scope>NUCLEOTIDE SEQUENCE</scope>
    <source>
        <strain evidence="3">QDHG01</strain>
    </source>
</reference>
<dbReference type="EMBL" id="RRYP01022719">
    <property type="protein sequence ID" value="TNV72353.1"/>
    <property type="molecule type" value="Genomic_DNA"/>
</dbReference>
<feature type="compositionally biased region" description="Basic and acidic residues" evidence="2">
    <location>
        <begin position="286"/>
        <end position="305"/>
    </location>
</feature>
<dbReference type="Proteomes" id="UP000785679">
    <property type="component" value="Unassembled WGS sequence"/>
</dbReference>
<name>A0A8J8NCB3_HALGN</name>
<feature type="compositionally biased region" description="Basic and acidic residues" evidence="2">
    <location>
        <begin position="234"/>
        <end position="247"/>
    </location>
</feature>
<protein>
    <submittedName>
        <fullName evidence="3">Uncharacterized protein</fullName>
    </submittedName>
</protein>
<comment type="caution">
    <text evidence="3">The sequence shown here is derived from an EMBL/GenBank/DDBJ whole genome shotgun (WGS) entry which is preliminary data.</text>
</comment>
<gene>
    <name evidence="3" type="ORF">FGO68_gene15193</name>
</gene>
<keyword evidence="4" id="KW-1185">Reference proteome</keyword>
<evidence type="ECO:0000313" key="3">
    <source>
        <dbReference type="EMBL" id="TNV72353.1"/>
    </source>
</evidence>
<evidence type="ECO:0000256" key="1">
    <source>
        <dbReference type="SAM" id="Coils"/>
    </source>
</evidence>
<feature type="region of interest" description="Disordered" evidence="2">
    <location>
        <begin position="227"/>
        <end position="311"/>
    </location>
</feature>
<accession>A0A8J8NCB3</accession>
<evidence type="ECO:0000313" key="4">
    <source>
        <dbReference type="Proteomes" id="UP000785679"/>
    </source>
</evidence>
<organism evidence="3 4">
    <name type="scientific">Halteria grandinella</name>
    <dbReference type="NCBI Taxonomy" id="5974"/>
    <lineage>
        <taxon>Eukaryota</taxon>
        <taxon>Sar</taxon>
        <taxon>Alveolata</taxon>
        <taxon>Ciliophora</taxon>
        <taxon>Intramacronucleata</taxon>
        <taxon>Spirotrichea</taxon>
        <taxon>Stichotrichia</taxon>
        <taxon>Sporadotrichida</taxon>
        <taxon>Halteriidae</taxon>
        <taxon>Halteria</taxon>
    </lineage>
</organism>
<dbReference type="OrthoDB" id="10255247at2759"/>
<feature type="coiled-coil region" evidence="1">
    <location>
        <begin position="108"/>
        <end position="135"/>
    </location>
</feature>